<evidence type="ECO:0000313" key="2">
    <source>
        <dbReference type="EMBL" id="GAB1226660.1"/>
    </source>
</evidence>
<dbReference type="Gene3D" id="2.10.220.10">
    <property type="entry name" value="Hormone Receptor, Insulin-like Growth Factor Receptor 1, Chain A, domain 2"/>
    <property type="match status" value="2"/>
</dbReference>
<evidence type="ECO:0000313" key="3">
    <source>
        <dbReference type="Proteomes" id="UP001628156"/>
    </source>
</evidence>
<evidence type="ECO:0008006" key="4">
    <source>
        <dbReference type="Google" id="ProtNLM"/>
    </source>
</evidence>
<dbReference type="EMBL" id="BAAFRS010000298">
    <property type="protein sequence ID" value="GAB1226660.1"/>
    <property type="molecule type" value="Genomic_DNA"/>
</dbReference>
<feature type="signal peptide" evidence="1">
    <location>
        <begin position="1"/>
        <end position="16"/>
    </location>
</feature>
<organism evidence="2 3">
    <name type="scientific">Entamoeba nuttalli</name>
    <dbReference type="NCBI Taxonomy" id="412467"/>
    <lineage>
        <taxon>Eukaryota</taxon>
        <taxon>Amoebozoa</taxon>
        <taxon>Evosea</taxon>
        <taxon>Archamoebae</taxon>
        <taxon>Mastigamoebida</taxon>
        <taxon>Entamoebidae</taxon>
        <taxon>Entamoeba</taxon>
    </lineage>
</organism>
<dbReference type="InterPro" id="IPR053215">
    <property type="entry name" value="TKL_Ser/Thr_kinase"/>
</dbReference>
<sequence>MMILLIVSLLSAVAYSSSSDASCPSAYCSSCNSQGCTECIDNYVLIEGQCVYARTAISHCYKAKNNKCEKCFDGYYLKNQQCIAKDKNCDEYENGMCEECEDGYTLVNGVCTACSIKGCEKCTRGVDTCDECEDGYKWNGNACIQPVPNCDDFDDGECTECIDGYMLNGQTCEKIPINNCRKYKNGVCVKCFGPYKPVNGTCTEAVAQVIEHCIEYDDDEFECEECEIGYTVDKSETKCIQCDPSCKTCEDYANKCETCNEGYYIQDNSCVRCSIQSDVCGDYKNEDQCYSCNNKCNWYNGACVESHCTKMDEDEDECEQCEDGYYLEKDRKICIKGDGCLEKKGDKCVKCSQDFFITSDFKCLRCDAACKTCSDSASSCHSCFDKSSGISKVTCTKCFDPHCLECDENPVICTKCTGNYTVNEIGQCQMGCFKEDVENKCTMCSDRQNEMNIYYPPTDEGICMSYSKMPNTPSSTEDSSISVFFTFIGITVFLLF</sequence>
<dbReference type="PANTHER" id="PTHR45756">
    <property type="entry name" value="PALMITOYLTRANSFERASE"/>
    <property type="match status" value="1"/>
</dbReference>
<dbReference type="Proteomes" id="UP001628156">
    <property type="component" value="Unassembled WGS sequence"/>
</dbReference>
<dbReference type="PANTHER" id="PTHR45756:SF1">
    <property type="entry name" value="PROTEIN KINASE DOMAIN CONTAINING PROTEIN"/>
    <property type="match status" value="1"/>
</dbReference>
<dbReference type="SMART" id="SM00261">
    <property type="entry name" value="FU"/>
    <property type="match status" value="3"/>
</dbReference>
<keyword evidence="3" id="KW-1185">Reference proteome</keyword>
<evidence type="ECO:0000256" key="1">
    <source>
        <dbReference type="SAM" id="SignalP"/>
    </source>
</evidence>
<dbReference type="InterPro" id="IPR006212">
    <property type="entry name" value="Furin_repeat"/>
</dbReference>
<name>A0ABQ0DUY7_9EUKA</name>
<feature type="chain" id="PRO_5047321915" description="Gal/GalNAc lectin Igl2" evidence="1">
    <location>
        <begin position="17"/>
        <end position="496"/>
    </location>
</feature>
<comment type="caution">
    <text evidence="2">The sequence shown here is derived from an EMBL/GenBank/DDBJ whole genome shotgun (WGS) entry which is preliminary data.</text>
</comment>
<dbReference type="SUPFAM" id="SSF57184">
    <property type="entry name" value="Growth factor receptor domain"/>
    <property type="match status" value="3"/>
</dbReference>
<accession>A0ABQ0DUY7</accession>
<proteinExistence type="predicted"/>
<gene>
    <name evidence="2" type="ORF">ENUP19_0298G0115</name>
</gene>
<keyword evidence="1" id="KW-0732">Signal</keyword>
<reference evidence="2 3" key="1">
    <citation type="journal article" date="2019" name="PLoS Negl. Trop. Dis.">
        <title>Whole genome sequencing of Entamoeba nuttalli reveals mammalian host-related molecular signatures and a novel octapeptide-repeat surface protein.</title>
        <authorList>
            <person name="Tanaka M."/>
            <person name="Makiuchi T."/>
            <person name="Komiyama T."/>
            <person name="Shiina T."/>
            <person name="Osaki K."/>
            <person name="Tachibana H."/>
        </authorList>
    </citation>
    <scope>NUCLEOTIDE SEQUENCE [LARGE SCALE GENOMIC DNA]</scope>
    <source>
        <strain evidence="2 3">P19-061405</strain>
    </source>
</reference>
<dbReference type="InterPro" id="IPR009030">
    <property type="entry name" value="Growth_fac_rcpt_cys_sf"/>
</dbReference>
<protein>
    <recommendedName>
        <fullName evidence="4">Gal/GalNAc lectin Igl2</fullName>
    </recommendedName>
</protein>